<dbReference type="SUPFAM" id="SSF56935">
    <property type="entry name" value="Porins"/>
    <property type="match status" value="1"/>
</dbReference>
<dbReference type="Proteomes" id="UP000618754">
    <property type="component" value="Unassembled WGS sequence"/>
</dbReference>
<comment type="caution">
    <text evidence="2">The sequence shown here is derived from an EMBL/GenBank/DDBJ whole genome shotgun (WGS) entry which is preliminary data.</text>
</comment>
<dbReference type="RefSeq" id="WP_191176633.1">
    <property type="nucleotide sequence ID" value="NZ_JACWMW010000003.1"/>
</dbReference>
<protein>
    <submittedName>
        <fullName evidence="2">SusC/RagA family TonB-linked outer membrane protein</fullName>
    </submittedName>
</protein>
<organism evidence="2 3">
    <name type="scientific">Mucilaginibacter rigui</name>
    <dbReference type="NCBI Taxonomy" id="534635"/>
    <lineage>
        <taxon>Bacteria</taxon>
        <taxon>Pseudomonadati</taxon>
        <taxon>Bacteroidota</taxon>
        <taxon>Sphingobacteriia</taxon>
        <taxon>Sphingobacteriales</taxon>
        <taxon>Sphingobacteriaceae</taxon>
        <taxon>Mucilaginibacter</taxon>
    </lineage>
</organism>
<gene>
    <name evidence="2" type="ORF">IDJ75_16110</name>
</gene>
<keyword evidence="3" id="KW-1185">Reference proteome</keyword>
<dbReference type="NCBIfam" id="TIGR04056">
    <property type="entry name" value="OMP_RagA_SusC"/>
    <property type="match status" value="1"/>
</dbReference>
<evidence type="ECO:0000313" key="3">
    <source>
        <dbReference type="Proteomes" id="UP000618754"/>
    </source>
</evidence>
<dbReference type="Gene3D" id="2.170.130.10">
    <property type="entry name" value="TonB-dependent receptor, plug domain"/>
    <property type="match status" value="1"/>
</dbReference>
<dbReference type="InterPro" id="IPR037066">
    <property type="entry name" value="Plug_dom_sf"/>
</dbReference>
<evidence type="ECO:0000259" key="1">
    <source>
        <dbReference type="Pfam" id="PF07715"/>
    </source>
</evidence>
<dbReference type="InterPro" id="IPR008969">
    <property type="entry name" value="CarboxyPept-like_regulatory"/>
</dbReference>
<dbReference type="Gene3D" id="2.60.40.1120">
    <property type="entry name" value="Carboxypeptidase-like, regulatory domain"/>
    <property type="match status" value="1"/>
</dbReference>
<sequence>MLVMIGTGLASAQDTVKTVPTGYVSGKVFNQFKQPLVGVKVHVAKTADTATTDKNGVFQILAQKGSVLQITGKGYNAAHYIINKADKINIQLSDQFLKNTDKVDVLYNTINKEENLGAVSTIYTNQLTTTPASLYTYALPGQLAGLYTRQTSGFGSPQAGSPTTNSFLVNYVTSRNITSNDNNGQISLQVRGAVNASGFASAPITIIDGVQRELSSIDPETIESVSVLKDGLSTILLGINSSNAVLLVTTKKAQAGRTLISFTAQTAIQQSLGLPTPLPAYQYAYLYNEALQNDGKAPFYTTADFDAYRNHTDPIGHPDVDWFNTILRKNSPMRNYKLNITGGNSIARYSVSLNYLNQAGILKSDPSLSYNTNNNLSRYILNSDINISATKNFTIDLQLFGRVQSINYPGQGASGFSNIFSTLFGTPNNAYPIYNPNGSFGGNNQSFYQNNLLAMSQYSGYTLTQNHDVLTNLDLKYDMGSYLKGLSLRAKGNFAINSQNYIDRSSQNAVYQYNANGSYNVFGSTRSQSNSFNNVSNSRYSYAQAAIAYDNSFGKNNFNALLFYDFRSIILTYDLPRLIQNRALQVSYNYDGKYFITGAINNSGDDRYAPGHRFGMFYAGGIGWQMGKESFIKDNISWIDSWKWRASYGNTGNGNAEVPGYFAYRSTYDSSNGASYPQGTGYSNGSGYGETNGVINPALEAERAHKINFGTDMSLFNNKLQVTADYFYERYYNLLKNRGNSNQLLGANYPYENIGVNLMQGGELTVTHQSHIGDFNYFITGNASIVKTKQVFFDELKPLYPWMAKTGLPVNALYGYTALGFFQTQQEASTSATTAGFTAKPGDIKYKDLNSDGIIDQNDISAIGNLKPLIFYGLNFGFNYKGFNVGVILQGVGNLQTIYSQGDITQGFMGKGFFGNAPYGQAYTTILNRWTPETAATATSPRLTTVGINANNGAWSTFYLHSANYIRLKNAEVGYTLPYIVTSKLGISSLRFFVNGENLVTIAGYKGIDPEVNGLAYPIQRVFNAGVSVKL</sequence>
<feature type="domain" description="TonB-dependent receptor plug" evidence="1">
    <location>
        <begin position="168"/>
        <end position="245"/>
    </location>
</feature>
<evidence type="ECO:0000313" key="2">
    <source>
        <dbReference type="EMBL" id="MBD1386809.1"/>
    </source>
</evidence>
<proteinExistence type="predicted"/>
<dbReference type="InterPro" id="IPR012910">
    <property type="entry name" value="Plug_dom"/>
</dbReference>
<accession>A0ABR7X8A6</accession>
<dbReference type="SUPFAM" id="SSF49464">
    <property type="entry name" value="Carboxypeptidase regulatory domain-like"/>
    <property type="match status" value="1"/>
</dbReference>
<dbReference type="EMBL" id="JACWMW010000003">
    <property type="protein sequence ID" value="MBD1386809.1"/>
    <property type="molecule type" value="Genomic_DNA"/>
</dbReference>
<reference evidence="2 3" key="1">
    <citation type="submission" date="2020-09" db="EMBL/GenBank/DDBJ databases">
        <title>Novel species of Mucilaginibacter isolated from a glacier on the Tibetan Plateau.</title>
        <authorList>
            <person name="Liu Q."/>
            <person name="Xin Y.-H."/>
        </authorList>
    </citation>
    <scope>NUCLEOTIDE SEQUENCE [LARGE SCALE GENOMIC DNA]</scope>
    <source>
        <strain evidence="2 3">CGMCC 1.13878</strain>
    </source>
</reference>
<dbReference type="InterPro" id="IPR023996">
    <property type="entry name" value="TonB-dep_OMP_SusC/RagA"/>
</dbReference>
<name>A0ABR7X8A6_9SPHI</name>
<dbReference type="Pfam" id="PF07715">
    <property type="entry name" value="Plug"/>
    <property type="match status" value="1"/>
</dbReference>